<comment type="caution">
    <text evidence="1">The sequence shown here is derived from an EMBL/GenBank/DDBJ whole genome shotgun (WGS) entry which is preliminary data.</text>
</comment>
<dbReference type="AlphaFoldDB" id="A0A8J7GJQ9"/>
<organism evidence="1 2">
    <name type="scientific">Longispora fulva</name>
    <dbReference type="NCBI Taxonomy" id="619741"/>
    <lineage>
        <taxon>Bacteria</taxon>
        <taxon>Bacillati</taxon>
        <taxon>Actinomycetota</taxon>
        <taxon>Actinomycetes</taxon>
        <taxon>Micromonosporales</taxon>
        <taxon>Micromonosporaceae</taxon>
        <taxon>Longispora</taxon>
    </lineage>
</organism>
<dbReference type="Proteomes" id="UP000622552">
    <property type="component" value="Unassembled WGS sequence"/>
</dbReference>
<accession>A0A8J7GJQ9</accession>
<protein>
    <submittedName>
        <fullName evidence="1">Uncharacterized protein</fullName>
    </submittedName>
</protein>
<keyword evidence="2" id="KW-1185">Reference proteome</keyword>
<gene>
    <name evidence="1" type="ORF">IW245_004052</name>
</gene>
<evidence type="ECO:0000313" key="1">
    <source>
        <dbReference type="EMBL" id="MBG6137858.1"/>
    </source>
</evidence>
<sequence>MRTPRCVEPSCYEGARERTRFGTWQVVGLTAAQRARVAVVRCATFSDSFHLHPRPGWRT</sequence>
<dbReference type="RefSeq" id="WP_197004676.1">
    <property type="nucleotide sequence ID" value="NZ_BONS01000017.1"/>
</dbReference>
<reference evidence="1" key="1">
    <citation type="submission" date="2020-11" db="EMBL/GenBank/DDBJ databases">
        <title>Sequencing the genomes of 1000 actinobacteria strains.</title>
        <authorList>
            <person name="Klenk H.-P."/>
        </authorList>
    </citation>
    <scope>NUCLEOTIDE SEQUENCE</scope>
    <source>
        <strain evidence="1">DSM 45356</strain>
    </source>
</reference>
<proteinExistence type="predicted"/>
<evidence type="ECO:0000313" key="2">
    <source>
        <dbReference type="Proteomes" id="UP000622552"/>
    </source>
</evidence>
<name>A0A8J7GJQ9_9ACTN</name>
<dbReference type="EMBL" id="JADOUF010000001">
    <property type="protein sequence ID" value="MBG6137858.1"/>
    <property type="molecule type" value="Genomic_DNA"/>
</dbReference>